<dbReference type="Pfam" id="PF08543">
    <property type="entry name" value="Phos_pyr_kin"/>
    <property type="match status" value="1"/>
</dbReference>
<dbReference type="SUPFAM" id="SSF48613">
    <property type="entry name" value="Heme oxygenase-like"/>
    <property type="match status" value="1"/>
</dbReference>
<dbReference type="CDD" id="cd01169">
    <property type="entry name" value="HMPP_kinase"/>
    <property type="match status" value="1"/>
</dbReference>
<proteinExistence type="predicted"/>
<sequence length="512" mass="56089">MDRRRVLLIAGSDSSGGAGLEADQKVVSAHACYAMTATTALTAQNTQGVIGIHETPAEFVRKQIDACIDDIGVDVVKTGMLASAETVDVVADALRRHGSPLSVIDPVMVSTTGAQLLSKDAVLSLRERMLPLATVLTPNVPEANLLLRNAGHEISDPQTFDDVVDVAKALHRLGPKYVLLKGGHLPLTKDRKISSRDADKHTVIDILYDGTTTTLIESDYFHSKNTHGTGCSLASAIACNLALGQDVPQAVRSACQYVEAGIKTSVALGKGSGPINHFHSTYTLPFSPGHFLGYLLNRSDVKDTWRAHTEHEFVQRIADGTLPVEKFKYYLIQDYLFLVQFARAKALAAYKSNSIDSIAATANEILHIQREMTLHLTYCREDFNLSKPDIEAHEEHQACTAYTRLILDIGHTYDAFALNLAFAPCLLGYGEIAARLAADATTVREGNRYWKWVANYVAEDYTQAVGVGRDWLEKHAVGLSLGRIEELVRIFVQATKVGFWILGWEGLLTRVF</sequence>
<dbReference type="GO" id="GO:0009228">
    <property type="term" value="P:thiamine biosynthetic process"/>
    <property type="evidence" value="ECO:0007669"/>
    <property type="project" value="InterPro"/>
</dbReference>
<protein>
    <submittedName>
        <fullName evidence="3">Thiamin biosynthesis protein (Thi-4)</fullName>
    </submittedName>
</protein>
<evidence type="ECO:0000259" key="1">
    <source>
        <dbReference type="Pfam" id="PF03070"/>
    </source>
</evidence>
<dbReference type="CDD" id="cd19367">
    <property type="entry name" value="TenA_C_ScTHI20-like"/>
    <property type="match status" value="1"/>
</dbReference>
<dbReference type="InterPro" id="IPR013749">
    <property type="entry name" value="PM/HMP-P_kinase-1"/>
</dbReference>
<dbReference type="GO" id="GO:0008972">
    <property type="term" value="F:phosphomethylpyrimidine kinase activity"/>
    <property type="evidence" value="ECO:0007669"/>
    <property type="project" value="InterPro"/>
</dbReference>
<dbReference type="GO" id="GO:0008902">
    <property type="term" value="F:hydroxymethylpyrimidine kinase activity"/>
    <property type="evidence" value="ECO:0007669"/>
    <property type="project" value="TreeGrafter"/>
</dbReference>
<feature type="domain" description="Thiaminase-2/PQQC" evidence="1">
    <location>
        <begin position="300"/>
        <end position="496"/>
    </location>
</feature>
<evidence type="ECO:0000259" key="2">
    <source>
        <dbReference type="Pfam" id="PF08543"/>
    </source>
</evidence>
<dbReference type="EMBL" id="FWEW01000731">
    <property type="protein sequence ID" value="SLM35463.1"/>
    <property type="molecule type" value="Genomic_DNA"/>
</dbReference>
<dbReference type="GO" id="GO:0005829">
    <property type="term" value="C:cytosol"/>
    <property type="evidence" value="ECO:0007669"/>
    <property type="project" value="TreeGrafter"/>
</dbReference>
<dbReference type="PANTHER" id="PTHR20858:SF17">
    <property type="entry name" value="HYDROXYMETHYLPYRIMIDINE_PHOSPHOMETHYLPYRIMIDINE KINASE THI20-RELATED"/>
    <property type="match status" value="1"/>
</dbReference>
<evidence type="ECO:0000313" key="4">
    <source>
        <dbReference type="Proteomes" id="UP000192927"/>
    </source>
</evidence>
<keyword evidence="4" id="KW-1185">Reference proteome</keyword>
<accession>A0A1W5CX62</accession>
<name>A0A1W5CX62_9LECA</name>
<dbReference type="Proteomes" id="UP000192927">
    <property type="component" value="Unassembled WGS sequence"/>
</dbReference>
<dbReference type="AlphaFoldDB" id="A0A1W5CX62"/>
<feature type="domain" description="Pyridoxamine kinase/Phosphomethylpyrimidine kinase" evidence="2">
    <location>
        <begin position="13"/>
        <end position="276"/>
    </location>
</feature>
<dbReference type="InterPro" id="IPR004399">
    <property type="entry name" value="HMP/HMP-P_kinase_dom"/>
</dbReference>
<dbReference type="Gene3D" id="3.40.1190.20">
    <property type="match status" value="1"/>
</dbReference>
<evidence type="ECO:0000313" key="3">
    <source>
        <dbReference type="EMBL" id="SLM35463.1"/>
    </source>
</evidence>
<dbReference type="NCBIfam" id="TIGR00097">
    <property type="entry name" value="HMP-P_kinase"/>
    <property type="match status" value="1"/>
</dbReference>
<dbReference type="SUPFAM" id="SSF53613">
    <property type="entry name" value="Ribokinase-like"/>
    <property type="match status" value="1"/>
</dbReference>
<dbReference type="Pfam" id="PF03070">
    <property type="entry name" value="TENA_THI-4"/>
    <property type="match status" value="1"/>
</dbReference>
<dbReference type="InterPro" id="IPR016084">
    <property type="entry name" value="Haem_Oase-like_multi-hlx"/>
</dbReference>
<reference evidence="4" key="1">
    <citation type="submission" date="2017-03" db="EMBL/GenBank/DDBJ databases">
        <authorList>
            <person name="Sharma R."/>
            <person name="Thines M."/>
        </authorList>
    </citation>
    <scope>NUCLEOTIDE SEQUENCE [LARGE SCALE GENOMIC DNA]</scope>
</reference>
<dbReference type="PANTHER" id="PTHR20858">
    <property type="entry name" value="PHOSPHOMETHYLPYRIMIDINE KINASE"/>
    <property type="match status" value="1"/>
</dbReference>
<dbReference type="Gene3D" id="1.20.910.10">
    <property type="entry name" value="Heme oxygenase-like"/>
    <property type="match status" value="1"/>
</dbReference>
<dbReference type="FunFam" id="1.20.910.10:FF:000003">
    <property type="entry name" value="Hydroxymethylpyrimidine/phosphomethylpyrimidine kinase THI20"/>
    <property type="match status" value="1"/>
</dbReference>
<dbReference type="InterPro" id="IPR029056">
    <property type="entry name" value="Ribokinase-like"/>
</dbReference>
<dbReference type="InterPro" id="IPR004305">
    <property type="entry name" value="Thiaminase-2/PQQC"/>
</dbReference>
<organism evidence="3 4">
    <name type="scientific">Lasallia pustulata</name>
    <dbReference type="NCBI Taxonomy" id="136370"/>
    <lineage>
        <taxon>Eukaryota</taxon>
        <taxon>Fungi</taxon>
        <taxon>Dikarya</taxon>
        <taxon>Ascomycota</taxon>
        <taxon>Pezizomycotina</taxon>
        <taxon>Lecanoromycetes</taxon>
        <taxon>OSLEUM clade</taxon>
        <taxon>Umbilicariomycetidae</taxon>
        <taxon>Umbilicariales</taxon>
        <taxon>Umbilicariaceae</taxon>
        <taxon>Lasallia</taxon>
    </lineage>
</organism>
<dbReference type="FunFam" id="3.40.1190.20:FF:000034">
    <property type="entry name" value="Putative hydroxymethylpyrimidine/ phosphomethylpyrimidine kinase 2"/>
    <property type="match status" value="1"/>
</dbReference>